<dbReference type="RefSeq" id="WP_140456135.1">
    <property type="nucleotide sequence ID" value="NZ_VFRP01000039.1"/>
</dbReference>
<dbReference type="Gene3D" id="2.40.160.20">
    <property type="match status" value="1"/>
</dbReference>
<dbReference type="InterPro" id="IPR011250">
    <property type="entry name" value="OMP/PagP_B-barrel"/>
</dbReference>
<organism evidence="2 3">
    <name type="scientific">Amaricoccus solimangrovi</name>
    <dbReference type="NCBI Taxonomy" id="2589815"/>
    <lineage>
        <taxon>Bacteria</taxon>
        <taxon>Pseudomonadati</taxon>
        <taxon>Pseudomonadota</taxon>
        <taxon>Alphaproteobacteria</taxon>
        <taxon>Rhodobacterales</taxon>
        <taxon>Paracoccaceae</taxon>
        <taxon>Amaricoccus</taxon>
    </lineage>
</organism>
<name>A0A501WB52_9RHOB</name>
<proteinExistence type="predicted"/>
<feature type="chain" id="PRO_5021332055" description="Outer membrane protein beta-barrel domain-containing protein" evidence="1">
    <location>
        <begin position="24"/>
        <end position="252"/>
    </location>
</feature>
<dbReference type="AlphaFoldDB" id="A0A501WB52"/>
<keyword evidence="1" id="KW-0732">Signal</keyword>
<accession>A0A501WB52</accession>
<reference evidence="2 3" key="1">
    <citation type="submission" date="2019-06" db="EMBL/GenBank/DDBJ databases">
        <title>A novel bacterium of genus Amaricoccus, isolated from marine sediment.</title>
        <authorList>
            <person name="Huang H."/>
            <person name="Mo K."/>
            <person name="Hu Y."/>
        </authorList>
    </citation>
    <scope>NUCLEOTIDE SEQUENCE [LARGE SCALE GENOMIC DNA]</scope>
    <source>
        <strain evidence="2 3">HB172011</strain>
    </source>
</reference>
<comment type="caution">
    <text evidence="2">The sequence shown here is derived from an EMBL/GenBank/DDBJ whole genome shotgun (WGS) entry which is preliminary data.</text>
</comment>
<sequence>MRAWLAGCVAGAAVLASVGGASAEALPDWASGWSGRATLYGWLPVINGAQEGPDGEPLVDLDTNDVLSRLDTVLMTDFELRKDRWGLLLDAVYVDLSNDANWVQDRIRTSTNTRIGMYTLAATYRAYENTSSFADVYAGGRYFDTGLDFGIATDRRGREVSADLSWSDPIVGLRGGMSFGENWSLRGFADVGGFDGSDDLSWQVYGGGAYAFNRHWEAAFGYRYLSILYQASDRVKLDLTVQGPLVGISYLF</sequence>
<evidence type="ECO:0000256" key="1">
    <source>
        <dbReference type="SAM" id="SignalP"/>
    </source>
</evidence>
<feature type="signal peptide" evidence="1">
    <location>
        <begin position="1"/>
        <end position="23"/>
    </location>
</feature>
<evidence type="ECO:0008006" key="4">
    <source>
        <dbReference type="Google" id="ProtNLM"/>
    </source>
</evidence>
<evidence type="ECO:0000313" key="2">
    <source>
        <dbReference type="EMBL" id="TPE46849.1"/>
    </source>
</evidence>
<dbReference type="EMBL" id="VFRP01000039">
    <property type="protein sequence ID" value="TPE46849.1"/>
    <property type="molecule type" value="Genomic_DNA"/>
</dbReference>
<dbReference type="Proteomes" id="UP000319255">
    <property type="component" value="Unassembled WGS sequence"/>
</dbReference>
<dbReference type="SUPFAM" id="SSF56925">
    <property type="entry name" value="OMPA-like"/>
    <property type="match status" value="1"/>
</dbReference>
<protein>
    <recommendedName>
        <fullName evidence="4">Outer membrane protein beta-barrel domain-containing protein</fullName>
    </recommendedName>
</protein>
<evidence type="ECO:0000313" key="3">
    <source>
        <dbReference type="Proteomes" id="UP000319255"/>
    </source>
</evidence>
<dbReference type="OrthoDB" id="6555107at2"/>
<gene>
    <name evidence="2" type="ORF">FJM51_21240</name>
</gene>
<keyword evidence="3" id="KW-1185">Reference proteome</keyword>